<organism evidence="1 2">
    <name type="scientific">Anaplasma phagocytophilum str. ApMUC09</name>
    <dbReference type="NCBI Taxonomy" id="1359152"/>
    <lineage>
        <taxon>Bacteria</taxon>
        <taxon>Pseudomonadati</taxon>
        <taxon>Pseudomonadota</taxon>
        <taxon>Alphaproteobacteria</taxon>
        <taxon>Rickettsiales</taxon>
        <taxon>Anaplasmataceae</taxon>
        <taxon>Anaplasma</taxon>
        <taxon>phagocytophilum group</taxon>
    </lineage>
</organism>
<dbReference type="Proteomes" id="UP000033441">
    <property type="component" value="Unassembled WGS sequence"/>
</dbReference>
<evidence type="ECO:0000313" key="1">
    <source>
        <dbReference type="EMBL" id="KJV63667.1"/>
    </source>
</evidence>
<evidence type="ECO:0000313" key="2">
    <source>
        <dbReference type="Proteomes" id="UP000033441"/>
    </source>
</evidence>
<protein>
    <submittedName>
        <fullName evidence="1">Uncharacterized protein</fullName>
    </submittedName>
</protein>
<dbReference type="EMBL" id="LANV01000001">
    <property type="protein sequence ID" value="KJV63667.1"/>
    <property type="molecule type" value="Genomic_DNA"/>
</dbReference>
<comment type="caution">
    <text evidence="1">The sequence shown here is derived from an EMBL/GenBank/DDBJ whole genome shotgun (WGS) entry which is preliminary data.</text>
</comment>
<reference evidence="1 2" key="1">
    <citation type="submission" date="2015-02" db="EMBL/GenBank/DDBJ databases">
        <title>Genome Sequencing of Rickettsiales.</title>
        <authorList>
            <person name="Daugherty S.C."/>
            <person name="Su Q."/>
            <person name="Abolude K."/>
            <person name="Beier-Sexton M."/>
            <person name="Carlyon J.A."/>
            <person name="Carter R."/>
            <person name="Day N.P."/>
            <person name="Dumler S.J."/>
            <person name="Dyachenko V."/>
            <person name="Godinez A."/>
            <person name="Kurtti T.J."/>
            <person name="Lichay M."/>
            <person name="Mullins K.E."/>
            <person name="Ott S."/>
            <person name="Pappas-Brown V."/>
            <person name="Paris D.H."/>
            <person name="Patel P."/>
            <person name="Richards A.L."/>
            <person name="Sadzewicz L."/>
            <person name="Sears K."/>
            <person name="Seidman D."/>
            <person name="Sengamalay N."/>
            <person name="Stenos J."/>
            <person name="Tallon L.J."/>
            <person name="Vincent G."/>
            <person name="Fraser C.M."/>
            <person name="Munderloh U."/>
            <person name="Dunning-Hotopp J.C."/>
        </authorList>
    </citation>
    <scope>NUCLEOTIDE SEQUENCE [LARGE SCALE GENOMIC DNA]</scope>
    <source>
        <strain evidence="1 2">ApMUC09</strain>
    </source>
</reference>
<name>A0A0F3N7J8_ANAPH</name>
<proteinExistence type="predicted"/>
<sequence length="43" mass="4822">MWAARSIGFNIKNGDSLGKYALISRKQDICFFVSVILNSSNQQ</sequence>
<accession>A0A0F3N7J8</accession>
<gene>
    <name evidence="1" type="ORF">APHMUC_0894</name>
</gene>
<dbReference type="PATRIC" id="fig|1359152.3.peg.935"/>
<dbReference type="AlphaFoldDB" id="A0A0F3N7J8"/>